<organism evidence="3">
    <name type="scientific">Ursus maritimus</name>
    <name type="common">Polar bear</name>
    <name type="synonym">Thalarctos maritimus</name>
    <dbReference type="NCBI Taxonomy" id="29073"/>
    <lineage>
        <taxon>Eukaryota</taxon>
        <taxon>Metazoa</taxon>
        <taxon>Chordata</taxon>
        <taxon>Craniata</taxon>
        <taxon>Vertebrata</taxon>
        <taxon>Euteleostomi</taxon>
        <taxon>Mammalia</taxon>
        <taxon>Eutheria</taxon>
        <taxon>Laurasiatheria</taxon>
        <taxon>Carnivora</taxon>
        <taxon>Caniformia</taxon>
        <taxon>Ursidae</taxon>
        <taxon>Ursus</taxon>
    </lineage>
</organism>
<reference evidence="3" key="1">
    <citation type="submission" date="2019-03" db="UniProtKB">
        <authorList>
            <consortium name="Ensembl"/>
        </authorList>
    </citation>
    <scope>IDENTIFICATION</scope>
</reference>
<feature type="region of interest" description="Disordered" evidence="1">
    <location>
        <begin position="198"/>
        <end position="248"/>
    </location>
</feature>
<feature type="chain" id="PRO_5019003466" evidence="2">
    <location>
        <begin position="19"/>
        <end position="276"/>
    </location>
</feature>
<sequence length="276" mass="30056">MAQQFHLAWIFLLSKATGAPTEGIGLVCCLPFLRERLGSFAVLIEGTLSFGFISSKVHSPGGQQGPRREAPGGPDHNNWPLLPVSCLLGRDDCEGLCWNLAAWRLGEQPHAGSYSAGQFSSSFGSFAQPCTQWLHKADYKLQRIPEGAKSDAGANEPREPLIPVTEWDKLGKAWTTQIQAHQAAESLPWEPGVIIRPIQQGPGTLGARRPAGGRRGREDLGRPGCQRRQLSSSNNRPMLTCPSSASSHRIPYGSSPPFLITGWKFFPEGSQHGERL</sequence>
<name>A0A452VAJ3_URSMA</name>
<feature type="signal peptide" evidence="2">
    <location>
        <begin position="1"/>
        <end position="18"/>
    </location>
</feature>
<evidence type="ECO:0000256" key="2">
    <source>
        <dbReference type="SAM" id="SignalP"/>
    </source>
</evidence>
<proteinExistence type="predicted"/>
<feature type="compositionally biased region" description="Polar residues" evidence="1">
    <location>
        <begin position="228"/>
        <end position="247"/>
    </location>
</feature>
<dbReference type="AlphaFoldDB" id="A0A452VAJ3"/>
<dbReference type="Ensembl" id="ENSUMAT00000036190.1">
    <property type="protein sequence ID" value="ENSUMAP00000030614.1"/>
    <property type="gene ID" value="ENSUMAG00000022115.1"/>
</dbReference>
<dbReference type="GeneTree" id="ENSGT00640000092035"/>
<evidence type="ECO:0000256" key="1">
    <source>
        <dbReference type="SAM" id="MobiDB-lite"/>
    </source>
</evidence>
<keyword evidence="2" id="KW-0732">Signal</keyword>
<feature type="compositionally biased region" description="Low complexity" evidence="1">
    <location>
        <begin position="201"/>
        <end position="210"/>
    </location>
</feature>
<accession>A0A452VAJ3</accession>
<protein>
    <submittedName>
        <fullName evidence="3">Uncharacterized protein</fullName>
    </submittedName>
</protein>
<evidence type="ECO:0000313" key="3">
    <source>
        <dbReference type="Ensembl" id="ENSUMAP00000030614"/>
    </source>
</evidence>